<feature type="transmembrane region" description="Helical" evidence="9">
    <location>
        <begin position="72"/>
        <end position="93"/>
    </location>
</feature>
<name>A0A916XSF3_9HYPH</name>
<dbReference type="GO" id="GO:0005886">
    <property type="term" value="C:plasma membrane"/>
    <property type="evidence" value="ECO:0007669"/>
    <property type="project" value="UniProtKB-SubCell"/>
</dbReference>
<comment type="subcellular location">
    <subcellularLocation>
        <location evidence="1 9">Cell membrane</location>
        <topology evidence="1 9">Multi-pass membrane protein</topology>
    </subcellularLocation>
</comment>
<feature type="transmembrane region" description="Helical" evidence="9">
    <location>
        <begin position="179"/>
        <end position="200"/>
    </location>
</feature>
<evidence type="ECO:0000313" key="11">
    <source>
        <dbReference type="EMBL" id="GGD03527.1"/>
    </source>
</evidence>
<evidence type="ECO:0000256" key="1">
    <source>
        <dbReference type="ARBA" id="ARBA00004651"/>
    </source>
</evidence>
<dbReference type="CDD" id="cd07571">
    <property type="entry name" value="ALP_N-acyl_transferase"/>
    <property type="match status" value="1"/>
</dbReference>
<keyword evidence="3 9" id="KW-1003">Cell membrane</keyword>
<feature type="domain" description="CN hydrolase" evidence="10">
    <location>
        <begin position="242"/>
        <end position="495"/>
    </location>
</feature>
<dbReference type="NCBIfam" id="TIGR00546">
    <property type="entry name" value="lnt"/>
    <property type="match status" value="1"/>
</dbReference>
<evidence type="ECO:0000256" key="9">
    <source>
        <dbReference type="HAMAP-Rule" id="MF_01148"/>
    </source>
</evidence>
<proteinExistence type="inferred from homology"/>
<feature type="transmembrane region" description="Helical" evidence="9">
    <location>
        <begin position="136"/>
        <end position="159"/>
    </location>
</feature>
<comment type="similarity">
    <text evidence="2 9">Belongs to the CN hydrolase family. Apolipoprotein N-acyltransferase subfamily.</text>
</comment>
<dbReference type="RefSeq" id="WP_188848776.1">
    <property type="nucleotide sequence ID" value="NZ_BMJJ01000001.1"/>
</dbReference>
<dbReference type="InterPro" id="IPR045378">
    <property type="entry name" value="LNT_N"/>
</dbReference>
<dbReference type="EC" id="2.3.1.269" evidence="9"/>
<keyword evidence="7 9" id="KW-0472">Membrane</keyword>
<evidence type="ECO:0000256" key="5">
    <source>
        <dbReference type="ARBA" id="ARBA00022692"/>
    </source>
</evidence>
<protein>
    <recommendedName>
        <fullName evidence="9">Apolipoprotein N-acyltransferase</fullName>
        <shortName evidence="9">ALP N-acyltransferase</shortName>
        <ecNumber evidence="9">2.3.1.269</ecNumber>
    </recommendedName>
</protein>
<dbReference type="GO" id="GO:0042158">
    <property type="term" value="P:lipoprotein biosynthetic process"/>
    <property type="evidence" value="ECO:0007669"/>
    <property type="project" value="UniProtKB-UniRule"/>
</dbReference>
<evidence type="ECO:0000256" key="4">
    <source>
        <dbReference type="ARBA" id="ARBA00022679"/>
    </source>
</evidence>
<feature type="transmembrane region" description="Helical" evidence="9">
    <location>
        <begin position="20"/>
        <end position="51"/>
    </location>
</feature>
<evidence type="ECO:0000256" key="8">
    <source>
        <dbReference type="ARBA" id="ARBA00023315"/>
    </source>
</evidence>
<comment type="function">
    <text evidence="9">Catalyzes the phospholipid dependent N-acylation of the N-terminal cysteine of apolipoprotein, the last step in lipoprotein maturation.</text>
</comment>
<accession>A0A916XSF3</accession>
<dbReference type="Gene3D" id="3.60.110.10">
    <property type="entry name" value="Carbon-nitrogen hydrolase"/>
    <property type="match status" value="1"/>
</dbReference>
<evidence type="ECO:0000256" key="2">
    <source>
        <dbReference type="ARBA" id="ARBA00010065"/>
    </source>
</evidence>
<keyword evidence="5 9" id="KW-0812">Transmembrane</keyword>
<dbReference type="PROSITE" id="PS50263">
    <property type="entry name" value="CN_HYDROLASE"/>
    <property type="match status" value="1"/>
</dbReference>
<evidence type="ECO:0000256" key="3">
    <source>
        <dbReference type="ARBA" id="ARBA00022475"/>
    </source>
</evidence>
<dbReference type="InterPro" id="IPR004563">
    <property type="entry name" value="Apolipo_AcylTrfase"/>
</dbReference>
<keyword evidence="4 9" id="KW-0808">Transferase</keyword>
<dbReference type="InterPro" id="IPR003010">
    <property type="entry name" value="C-N_Hydrolase"/>
</dbReference>
<evidence type="ECO:0000313" key="12">
    <source>
        <dbReference type="Proteomes" id="UP000613160"/>
    </source>
</evidence>
<dbReference type="AlphaFoldDB" id="A0A916XSF3"/>
<dbReference type="Proteomes" id="UP000613160">
    <property type="component" value="Unassembled WGS sequence"/>
</dbReference>
<dbReference type="EMBL" id="BMJJ01000001">
    <property type="protein sequence ID" value="GGD03527.1"/>
    <property type="molecule type" value="Genomic_DNA"/>
</dbReference>
<keyword evidence="8 9" id="KW-0012">Acyltransferase</keyword>
<organism evidence="11 12">
    <name type="scientific">Aureimonas glaciei</name>
    <dbReference type="NCBI Taxonomy" id="1776957"/>
    <lineage>
        <taxon>Bacteria</taxon>
        <taxon>Pseudomonadati</taxon>
        <taxon>Pseudomonadota</taxon>
        <taxon>Alphaproteobacteria</taxon>
        <taxon>Hyphomicrobiales</taxon>
        <taxon>Aurantimonadaceae</taxon>
        <taxon>Aureimonas</taxon>
    </lineage>
</organism>
<comment type="caution">
    <text evidence="11">The sequence shown here is derived from an EMBL/GenBank/DDBJ whole genome shotgun (WGS) entry which is preliminary data.</text>
</comment>
<feature type="transmembrane region" description="Helical" evidence="9">
    <location>
        <begin position="99"/>
        <end position="124"/>
    </location>
</feature>
<feature type="transmembrane region" description="Helical" evidence="9">
    <location>
        <begin position="504"/>
        <end position="522"/>
    </location>
</feature>
<dbReference type="GO" id="GO:0016410">
    <property type="term" value="F:N-acyltransferase activity"/>
    <property type="evidence" value="ECO:0007669"/>
    <property type="project" value="UniProtKB-UniRule"/>
</dbReference>
<reference evidence="11" key="1">
    <citation type="journal article" date="2014" name="Int. J. Syst. Evol. Microbiol.">
        <title>Complete genome sequence of Corynebacterium casei LMG S-19264T (=DSM 44701T), isolated from a smear-ripened cheese.</title>
        <authorList>
            <consortium name="US DOE Joint Genome Institute (JGI-PGF)"/>
            <person name="Walter F."/>
            <person name="Albersmeier A."/>
            <person name="Kalinowski J."/>
            <person name="Ruckert C."/>
        </authorList>
    </citation>
    <scope>NUCLEOTIDE SEQUENCE</scope>
    <source>
        <strain evidence="11">CGMCC 1.15493</strain>
    </source>
</reference>
<sequence>MRKLAAKVVLMDGWRRAGLAVFAGAFTALGLAPVDFFAAGFVGFPLLVWMLDGAAGNPAAGMLRRLGPAFRIGWCFGFGYFVAGLWWLGAAMLTGGDAFLWAIPLAVFVLPAILSIYFGLAAALARAFWVEGPLRLLALAVSFSLFEVLRGTLFTGFSWNEIGVLAAPVPLLMQSVSVVGLHGLTLAAVFVFAAPALCVAPRGRAPALALAALLCVAHVGFGAFRLASATGEAEAGLALRILQPNIPQTEKWDAAEADRNFDRLMQLTETRPETPLAPKTLIIWPESSVPFLLTDRPDAIGRLATALQPGEILVAGAARAERRDDAAPRYYNSVYVIDDEGVIVDARDKTHLVPFGEYLPFQAYLESLGFSQLAALPGGFSAGADRSPVALPDIPAFLPLICYEIIFQDEIDRSPAARPGFIVNVTNDAWYGQTPGPYQHLRHAEMTAVALGLPLVRSANTGVSVVNDAYGRVVDGLALGSAGTIEVLLPAEVPFTVFSRWGNGLFWAAIAMGSLLLCWRVVNNARRD</sequence>
<dbReference type="PANTHER" id="PTHR38686:SF1">
    <property type="entry name" value="APOLIPOPROTEIN N-ACYLTRANSFERASE"/>
    <property type="match status" value="1"/>
</dbReference>
<reference evidence="11" key="2">
    <citation type="submission" date="2020-09" db="EMBL/GenBank/DDBJ databases">
        <authorList>
            <person name="Sun Q."/>
            <person name="Zhou Y."/>
        </authorList>
    </citation>
    <scope>NUCLEOTIDE SEQUENCE</scope>
    <source>
        <strain evidence="11">CGMCC 1.15493</strain>
    </source>
</reference>
<dbReference type="InterPro" id="IPR036526">
    <property type="entry name" value="C-N_Hydrolase_sf"/>
</dbReference>
<evidence type="ECO:0000256" key="6">
    <source>
        <dbReference type="ARBA" id="ARBA00022989"/>
    </source>
</evidence>
<gene>
    <name evidence="9 11" type="primary">lnt</name>
    <name evidence="11" type="ORF">GCM10011335_02890</name>
</gene>
<dbReference type="Pfam" id="PF20154">
    <property type="entry name" value="LNT_N"/>
    <property type="match status" value="1"/>
</dbReference>
<evidence type="ECO:0000256" key="7">
    <source>
        <dbReference type="ARBA" id="ARBA00023136"/>
    </source>
</evidence>
<keyword evidence="6 9" id="KW-1133">Transmembrane helix</keyword>
<dbReference type="Pfam" id="PF00795">
    <property type="entry name" value="CN_hydrolase"/>
    <property type="match status" value="1"/>
</dbReference>
<keyword evidence="12" id="KW-1185">Reference proteome</keyword>
<feature type="transmembrane region" description="Helical" evidence="9">
    <location>
        <begin position="207"/>
        <end position="227"/>
    </location>
</feature>
<dbReference type="HAMAP" id="MF_01148">
    <property type="entry name" value="Lnt"/>
    <property type="match status" value="1"/>
</dbReference>
<comment type="catalytic activity">
    <reaction evidence="9">
        <text>N-terminal S-1,2-diacyl-sn-glyceryl-L-cysteinyl-[lipoprotein] + a glycerophospholipid = N-acyl-S-1,2-diacyl-sn-glyceryl-L-cysteinyl-[lipoprotein] + a 2-acyl-sn-glycero-3-phospholipid + H(+)</text>
        <dbReference type="Rhea" id="RHEA:48228"/>
        <dbReference type="Rhea" id="RHEA-COMP:14681"/>
        <dbReference type="Rhea" id="RHEA-COMP:14684"/>
        <dbReference type="ChEBI" id="CHEBI:15378"/>
        <dbReference type="ChEBI" id="CHEBI:136912"/>
        <dbReference type="ChEBI" id="CHEBI:140656"/>
        <dbReference type="ChEBI" id="CHEBI:140657"/>
        <dbReference type="ChEBI" id="CHEBI:140660"/>
        <dbReference type="EC" id="2.3.1.269"/>
    </reaction>
</comment>
<dbReference type="PANTHER" id="PTHR38686">
    <property type="entry name" value="APOLIPOPROTEIN N-ACYLTRANSFERASE"/>
    <property type="match status" value="1"/>
</dbReference>
<dbReference type="SUPFAM" id="SSF56317">
    <property type="entry name" value="Carbon-nitrogen hydrolase"/>
    <property type="match status" value="1"/>
</dbReference>
<comment type="pathway">
    <text evidence="9">Protein modification; lipoprotein biosynthesis (N-acyl transfer).</text>
</comment>
<evidence type="ECO:0000259" key="10">
    <source>
        <dbReference type="PROSITE" id="PS50263"/>
    </source>
</evidence>